<keyword evidence="4 6" id="KW-1133">Transmembrane helix</keyword>
<evidence type="ECO:0000256" key="2">
    <source>
        <dbReference type="ARBA" id="ARBA00022475"/>
    </source>
</evidence>
<protein>
    <submittedName>
        <fullName evidence="7">CidA/LrgA family protein</fullName>
    </submittedName>
</protein>
<dbReference type="Pfam" id="PF03788">
    <property type="entry name" value="LrgA"/>
    <property type="match status" value="1"/>
</dbReference>
<evidence type="ECO:0000256" key="1">
    <source>
        <dbReference type="ARBA" id="ARBA00004651"/>
    </source>
</evidence>
<evidence type="ECO:0000256" key="6">
    <source>
        <dbReference type="SAM" id="Phobius"/>
    </source>
</evidence>
<evidence type="ECO:0000256" key="4">
    <source>
        <dbReference type="ARBA" id="ARBA00022989"/>
    </source>
</evidence>
<dbReference type="PANTHER" id="PTHR33931">
    <property type="entry name" value="HOLIN-LIKE PROTEIN CIDA-RELATED"/>
    <property type="match status" value="1"/>
</dbReference>
<keyword evidence="3 6" id="KW-0812">Transmembrane</keyword>
<dbReference type="EMBL" id="JAOWLA010000008">
    <property type="protein sequence ID" value="MCV2865035.1"/>
    <property type="molecule type" value="Genomic_DNA"/>
</dbReference>
<name>A0ABT2Z1K6_9RHOB</name>
<comment type="subcellular location">
    <subcellularLocation>
        <location evidence="1">Cell membrane</location>
        <topology evidence="1">Multi-pass membrane protein</topology>
    </subcellularLocation>
</comment>
<evidence type="ECO:0000313" key="8">
    <source>
        <dbReference type="Proteomes" id="UP001652503"/>
    </source>
</evidence>
<evidence type="ECO:0000256" key="5">
    <source>
        <dbReference type="ARBA" id="ARBA00023136"/>
    </source>
</evidence>
<reference evidence="7 8" key="1">
    <citation type="submission" date="2022-10" db="EMBL/GenBank/DDBJ databases">
        <title>Defluviimonas sp. nov., isolated from ocean surface water.</title>
        <authorList>
            <person name="He W."/>
            <person name="Wang L."/>
            <person name="Zhang D.-F."/>
        </authorList>
    </citation>
    <scope>NUCLEOTIDE SEQUENCE [LARGE SCALE GENOMIC DNA]</scope>
    <source>
        <strain evidence="7 8">WL0075</strain>
    </source>
</reference>
<feature type="transmembrane region" description="Helical" evidence="6">
    <location>
        <begin position="57"/>
        <end position="77"/>
    </location>
</feature>
<keyword evidence="5 6" id="KW-0472">Membrane</keyword>
<keyword evidence="8" id="KW-1185">Reference proteome</keyword>
<accession>A0ABT2Z1K6</accession>
<keyword evidence="2" id="KW-1003">Cell membrane</keyword>
<dbReference type="RefSeq" id="WP_263721554.1">
    <property type="nucleotide sequence ID" value="NZ_JAOWLA010000008.1"/>
</dbReference>
<dbReference type="PANTHER" id="PTHR33931:SF2">
    <property type="entry name" value="HOLIN-LIKE PROTEIN CIDA"/>
    <property type="match status" value="1"/>
</dbReference>
<organism evidence="7 8">
    <name type="scientific">Albidovulum sediminicola</name>
    <dbReference type="NCBI Taxonomy" id="2984331"/>
    <lineage>
        <taxon>Bacteria</taxon>
        <taxon>Pseudomonadati</taxon>
        <taxon>Pseudomonadota</taxon>
        <taxon>Alphaproteobacteria</taxon>
        <taxon>Rhodobacterales</taxon>
        <taxon>Paracoccaceae</taxon>
        <taxon>Albidovulum</taxon>
    </lineage>
</organism>
<sequence length="117" mass="11729">MIHALLALLTCQLAGEAIGRALAVPLPGPVIGMLMMVGLFLAVPRFAEFMRPTTQGILGNLSLLFVPAGVGVVGHISTLGAQAVSLLIAVVVSTVLSIAVGAGVFVAVARLTGAGDE</sequence>
<proteinExistence type="predicted"/>
<feature type="transmembrane region" description="Helical" evidence="6">
    <location>
        <begin position="33"/>
        <end position="50"/>
    </location>
</feature>
<feature type="transmembrane region" description="Helical" evidence="6">
    <location>
        <begin position="83"/>
        <end position="109"/>
    </location>
</feature>
<dbReference type="Proteomes" id="UP001652503">
    <property type="component" value="Unassembled WGS sequence"/>
</dbReference>
<evidence type="ECO:0000313" key="7">
    <source>
        <dbReference type="EMBL" id="MCV2865035.1"/>
    </source>
</evidence>
<dbReference type="InterPro" id="IPR005538">
    <property type="entry name" value="LrgA/CidA"/>
</dbReference>
<comment type="caution">
    <text evidence="7">The sequence shown here is derived from an EMBL/GenBank/DDBJ whole genome shotgun (WGS) entry which is preliminary data.</text>
</comment>
<evidence type="ECO:0000256" key="3">
    <source>
        <dbReference type="ARBA" id="ARBA00022692"/>
    </source>
</evidence>
<gene>
    <name evidence="7" type="ORF">OE647_09825</name>
</gene>